<keyword evidence="3 6" id="KW-1133">Transmembrane helix</keyword>
<keyword evidence="2 6" id="KW-0812">Transmembrane</keyword>
<comment type="subcellular location">
    <subcellularLocation>
        <location evidence="1">Membrane</location>
        <topology evidence="1">Multi-pass membrane protein</topology>
    </subcellularLocation>
</comment>
<feature type="transmembrane region" description="Helical" evidence="6">
    <location>
        <begin position="131"/>
        <end position="154"/>
    </location>
</feature>
<dbReference type="GO" id="GO:0016020">
    <property type="term" value="C:membrane"/>
    <property type="evidence" value="ECO:0007669"/>
    <property type="project" value="UniProtKB-SubCell"/>
</dbReference>
<evidence type="ECO:0000313" key="7">
    <source>
        <dbReference type="EMBL" id="MFC4986942.1"/>
    </source>
</evidence>
<protein>
    <submittedName>
        <fullName evidence="7">DUF4870 domain-containing protein</fullName>
    </submittedName>
</protein>
<feature type="compositionally biased region" description="Acidic residues" evidence="5">
    <location>
        <begin position="7"/>
        <end position="30"/>
    </location>
</feature>
<dbReference type="PANTHER" id="PTHR36460">
    <property type="entry name" value="UPF0132 DOMAIN PROTEIN (AFU_ORTHOLOGUE AFUA_3G10255)"/>
    <property type="match status" value="1"/>
</dbReference>
<gene>
    <name evidence="7" type="ORF">ACFPFO_03975</name>
</gene>
<evidence type="ECO:0000256" key="3">
    <source>
        <dbReference type="ARBA" id="ARBA00022989"/>
    </source>
</evidence>
<keyword evidence="4 6" id="KW-0472">Membrane</keyword>
<comment type="caution">
    <text evidence="7">The sequence shown here is derived from an EMBL/GenBank/DDBJ whole genome shotgun (WGS) entry which is preliminary data.</text>
</comment>
<feature type="compositionally biased region" description="Acidic residues" evidence="5">
    <location>
        <begin position="39"/>
        <end position="48"/>
    </location>
</feature>
<dbReference type="AlphaFoldDB" id="A0ABD5QBK5"/>
<sequence>MGTDPNDSIDSEDDSLNDDDPIDDDDDLEVETGGFTDTGESDFTESGDDPTRERSTVVGTETGLDENVAGALSYLLGPLTGILFYVLEDENPFVRFHAAQSTILFGGLFVVGIVLSMTTAVFAIIPVLGWLISAVLGLALLLITPLGFVVWLFLMYNAYTGNEYEVPYVGPYARRYAPSEADPLESEF</sequence>
<dbReference type="InterPro" id="IPR019109">
    <property type="entry name" value="MamF_MmsF"/>
</dbReference>
<dbReference type="Proteomes" id="UP001595925">
    <property type="component" value="Unassembled WGS sequence"/>
</dbReference>
<dbReference type="PANTHER" id="PTHR36460:SF1">
    <property type="entry name" value="UPF0132 DOMAIN PROTEIN (AFU_ORTHOLOGUE AFUA_3G10255)"/>
    <property type="match status" value="1"/>
</dbReference>
<evidence type="ECO:0000256" key="6">
    <source>
        <dbReference type="SAM" id="Phobius"/>
    </source>
</evidence>
<name>A0ABD5QBK5_9EURY</name>
<accession>A0ABD5QBK5</accession>
<reference evidence="7 8" key="1">
    <citation type="journal article" date="2019" name="Int. J. Syst. Evol. Microbiol.">
        <title>The Global Catalogue of Microorganisms (GCM) 10K type strain sequencing project: providing services to taxonomists for standard genome sequencing and annotation.</title>
        <authorList>
            <consortium name="The Broad Institute Genomics Platform"/>
            <consortium name="The Broad Institute Genome Sequencing Center for Infectious Disease"/>
            <person name="Wu L."/>
            <person name="Ma J."/>
        </authorList>
    </citation>
    <scope>NUCLEOTIDE SEQUENCE [LARGE SCALE GENOMIC DNA]</scope>
    <source>
        <strain evidence="7 8">CGMCC 1.15824</strain>
    </source>
</reference>
<evidence type="ECO:0000256" key="2">
    <source>
        <dbReference type="ARBA" id="ARBA00022692"/>
    </source>
</evidence>
<dbReference type="EMBL" id="JBHSJG010000012">
    <property type="protein sequence ID" value="MFC4986942.1"/>
    <property type="molecule type" value="Genomic_DNA"/>
</dbReference>
<feature type="transmembrane region" description="Helical" evidence="6">
    <location>
        <begin position="68"/>
        <end position="87"/>
    </location>
</feature>
<organism evidence="7 8">
    <name type="scientific">Saliphagus infecundisoli</name>
    <dbReference type="NCBI Taxonomy" id="1849069"/>
    <lineage>
        <taxon>Archaea</taxon>
        <taxon>Methanobacteriati</taxon>
        <taxon>Methanobacteriota</taxon>
        <taxon>Stenosarchaea group</taxon>
        <taxon>Halobacteria</taxon>
        <taxon>Halobacteriales</taxon>
        <taxon>Natrialbaceae</taxon>
        <taxon>Saliphagus</taxon>
    </lineage>
</organism>
<dbReference type="RefSeq" id="WP_198667892.1">
    <property type="nucleotide sequence ID" value="NZ_JAIVEF010000015.1"/>
</dbReference>
<dbReference type="Pfam" id="PF09685">
    <property type="entry name" value="MamF_MmsF"/>
    <property type="match status" value="1"/>
</dbReference>
<evidence type="ECO:0000256" key="4">
    <source>
        <dbReference type="ARBA" id="ARBA00023136"/>
    </source>
</evidence>
<feature type="transmembrane region" description="Helical" evidence="6">
    <location>
        <begin position="99"/>
        <end position="125"/>
    </location>
</feature>
<evidence type="ECO:0000313" key="8">
    <source>
        <dbReference type="Proteomes" id="UP001595925"/>
    </source>
</evidence>
<evidence type="ECO:0000256" key="5">
    <source>
        <dbReference type="SAM" id="MobiDB-lite"/>
    </source>
</evidence>
<evidence type="ECO:0000256" key="1">
    <source>
        <dbReference type="ARBA" id="ARBA00004141"/>
    </source>
</evidence>
<feature type="region of interest" description="Disordered" evidence="5">
    <location>
        <begin position="1"/>
        <end position="55"/>
    </location>
</feature>
<keyword evidence="8" id="KW-1185">Reference proteome</keyword>
<proteinExistence type="predicted"/>